<dbReference type="RefSeq" id="WP_025344801.1">
    <property type="nucleotide sequence ID" value="NZ_CP007201.1"/>
</dbReference>
<dbReference type="InterPro" id="IPR013324">
    <property type="entry name" value="RNA_pol_sigma_r3/r4-like"/>
</dbReference>
<comment type="similarity">
    <text evidence="1 2">Belongs to the UPF0251 family.</text>
</comment>
<dbReference type="CDD" id="cd06171">
    <property type="entry name" value="Sigma70_r4"/>
    <property type="match status" value="1"/>
</dbReference>
<evidence type="ECO:0000313" key="4">
    <source>
        <dbReference type="Proteomes" id="UP000019322"/>
    </source>
</evidence>
<dbReference type="Gene3D" id="1.10.10.10">
    <property type="entry name" value="Winged helix-like DNA-binding domain superfamily/Winged helix DNA-binding domain"/>
    <property type="match status" value="1"/>
</dbReference>
<gene>
    <name evidence="3" type="ORF">SMUL_1674</name>
</gene>
<organism evidence="3 4">
    <name type="scientific">Sulfurospirillum multivorans (strain DM 12446 / JCM 15788 / NBRC 109480)</name>
    <dbReference type="NCBI Taxonomy" id="1150621"/>
    <lineage>
        <taxon>Bacteria</taxon>
        <taxon>Pseudomonadati</taxon>
        <taxon>Campylobacterota</taxon>
        <taxon>Epsilonproteobacteria</taxon>
        <taxon>Campylobacterales</taxon>
        <taxon>Sulfurospirillaceae</taxon>
        <taxon>Sulfurospirillum</taxon>
    </lineage>
</organism>
<protein>
    <recommendedName>
        <fullName evidence="2">UPF0251 protein SMUL_1674</fullName>
    </recommendedName>
</protein>
<dbReference type="GO" id="GO:0003677">
    <property type="term" value="F:DNA binding"/>
    <property type="evidence" value="ECO:0007669"/>
    <property type="project" value="UniProtKB-KW"/>
</dbReference>
<accession>A0AA86ALR0</accession>
<evidence type="ECO:0000256" key="1">
    <source>
        <dbReference type="ARBA" id="ARBA00009350"/>
    </source>
</evidence>
<dbReference type="KEGG" id="smul:SMUL_1674"/>
<name>A0AA86ALR0_SULMK</name>
<sequence>MARNPKERLVSHPPLFTTFKPAGIGGMKLETVILELDEYEAIRLADYEGLEHEQAAEAMGISRSTFTRLVERARKKLASMLIDGLKLMIDGGSIHFKENMYQCLDCHHFFKSTIHEEKEKCPLCHSEHLVDFAKGFGHGRCCHKKARKNEC</sequence>
<dbReference type="SUPFAM" id="SSF88659">
    <property type="entry name" value="Sigma3 and sigma4 domains of RNA polymerase sigma factors"/>
    <property type="match status" value="1"/>
</dbReference>
<evidence type="ECO:0000256" key="2">
    <source>
        <dbReference type="HAMAP-Rule" id="MF_00674"/>
    </source>
</evidence>
<dbReference type="PANTHER" id="PTHR37478">
    <property type="match status" value="1"/>
</dbReference>
<dbReference type="AlphaFoldDB" id="A0AA86ALR0"/>
<dbReference type="InterPro" id="IPR036388">
    <property type="entry name" value="WH-like_DNA-bd_sf"/>
</dbReference>
<dbReference type="PANTHER" id="PTHR37478:SF2">
    <property type="entry name" value="UPF0251 PROTEIN TK0562"/>
    <property type="match status" value="1"/>
</dbReference>
<dbReference type="InterPro" id="IPR002852">
    <property type="entry name" value="UPF0251"/>
</dbReference>
<dbReference type="Pfam" id="PF02001">
    <property type="entry name" value="DUF134"/>
    <property type="match status" value="1"/>
</dbReference>
<proteinExistence type="inferred from homology"/>
<reference evidence="3 4" key="1">
    <citation type="journal article" date="2014" name="Environ. Microbiol.">
        <title>Insights into organohalide respiration and the versatile catabolism of Sulfurospirillum multivorans gained from comparative genomics and physiological studies.</title>
        <authorList>
            <person name="Goris T."/>
            <person name="Schubert T."/>
            <person name="Gadkari J."/>
            <person name="Wubet T."/>
            <person name="Tarkka M."/>
            <person name="Buscot F."/>
            <person name="Adrian L."/>
            <person name="Diekert G."/>
        </authorList>
    </citation>
    <scope>NUCLEOTIDE SEQUENCE [LARGE SCALE GENOMIC DNA]</scope>
    <source>
        <strain evidence="4">DM 12446 / JCM 15788 / NBRC 109480</strain>
    </source>
</reference>
<dbReference type="EMBL" id="CP007201">
    <property type="protein sequence ID" value="AHJ12931.1"/>
    <property type="molecule type" value="Genomic_DNA"/>
</dbReference>
<keyword evidence="3" id="KW-0238">DNA-binding</keyword>
<evidence type="ECO:0000313" key="3">
    <source>
        <dbReference type="EMBL" id="AHJ12931.1"/>
    </source>
</evidence>
<dbReference type="Proteomes" id="UP000019322">
    <property type="component" value="Chromosome"/>
</dbReference>
<dbReference type="HAMAP" id="MF_00674">
    <property type="entry name" value="UPF0251"/>
    <property type="match status" value="1"/>
</dbReference>